<dbReference type="InterPro" id="IPR016024">
    <property type="entry name" value="ARM-type_fold"/>
</dbReference>
<dbReference type="Proteomes" id="UP001212326">
    <property type="component" value="Chromosome"/>
</dbReference>
<dbReference type="InterPro" id="IPR011989">
    <property type="entry name" value="ARM-like"/>
</dbReference>
<evidence type="ECO:0000313" key="1">
    <source>
        <dbReference type="EMBL" id="WBO66734.1"/>
    </source>
</evidence>
<evidence type="ECO:0000313" key="2">
    <source>
        <dbReference type="Proteomes" id="UP001212326"/>
    </source>
</evidence>
<sequence length="642" mass="67523">METPWADLSHAYGPADDIPGLLRAMESEDADVREQAWHDLFSALCHQGTVYDASAPAVPHLARLARHGPGHRRELLWLIGGIADGSAQPTVRGAARRAVAEVLPDLLPFAHDTDAEIRDAMVLLIAHLGHPYALPLLPLLRARLDAESDPEVREHVVTALALLEAGGGEWRHGLLADPAPRVRLAAAEDLLRTAELPLPGDLVDICARAYTADPHDRHAGYWPHPYRPFTHRLVQDDPEASLRALAQGVPLAHEITERWRDQEADTLPWVLAELGGQAWELYRLARFTCALPTEAHERVRERVLPYLDSADRAVRSAALTVLARAGTAEAVPEVVRLVEEAPGPDDTVRAVTAVAEAFGAQALPVARAVAGRLDAASPLLVGMLARYPEVAVETVPGLAALIQAYADGYGGGASGVHGAPGPAAGAVGMLGTPGPAVGAVDMPRTAASAIAVLRALGPAAGADGAEALRATASGDAASPVSMAAALAYHRVTGDPELALGLLRREVAGPASGWVAHAGELGPAAAPLLPRLESLLAGIRTAGGRGRAALAVWRVTGRTEDTVEPLARWLVGHRDWSGPGLPTALPALTAIGLLPRFAVDPLRKVAESRRRVASDVFVEGGPHPDYLLRSAVRALLDSATVLD</sequence>
<protein>
    <recommendedName>
        <fullName evidence="3">PBS lyase</fullName>
    </recommendedName>
</protein>
<gene>
    <name evidence="1" type="ORF">O1G22_29995</name>
</gene>
<accession>A0ABY7P9Z8</accession>
<dbReference type="SUPFAM" id="SSF48371">
    <property type="entry name" value="ARM repeat"/>
    <property type="match status" value="1"/>
</dbReference>
<evidence type="ECO:0008006" key="3">
    <source>
        <dbReference type="Google" id="ProtNLM"/>
    </source>
</evidence>
<proteinExistence type="predicted"/>
<dbReference type="Gene3D" id="1.25.10.10">
    <property type="entry name" value="Leucine-rich Repeat Variant"/>
    <property type="match status" value="1"/>
</dbReference>
<keyword evidence="2" id="KW-1185">Reference proteome</keyword>
<reference evidence="1 2" key="1">
    <citation type="submission" date="2022-12" db="EMBL/GenBank/DDBJ databases">
        <authorList>
            <person name="Mo P."/>
        </authorList>
    </citation>
    <scope>NUCLEOTIDE SEQUENCE [LARGE SCALE GENOMIC DNA]</scope>
    <source>
        <strain evidence="1 2">HUAS 2-6</strain>
    </source>
</reference>
<name>A0ABY7P9Z8_9ACTN</name>
<dbReference type="EMBL" id="CP115300">
    <property type="protein sequence ID" value="WBO66734.1"/>
    <property type="molecule type" value="Genomic_DNA"/>
</dbReference>
<organism evidence="1 2">
    <name type="scientific">Streptomyces camelliae</name>
    <dbReference type="NCBI Taxonomy" id="3004093"/>
    <lineage>
        <taxon>Bacteria</taxon>
        <taxon>Bacillati</taxon>
        <taxon>Actinomycetota</taxon>
        <taxon>Actinomycetes</taxon>
        <taxon>Kitasatosporales</taxon>
        <taxon>Streptomycetaceae</taxon>
        <taxon>Streptomyces</taxon>
    </lineage>
</organism>
<dbReference type="RefSeq" id="WP_270084175.1">
    <property type="nucleotide sequence ID" value="NZ_CP115300.1"/>
</dbReference>